<accession>A0A975BPU4</accession>
<evidence type="ECO:0000313" key="2">
    <source>
        <dbReference type="Proteomes" id="UP000663722"/>
    </source>
</evidence>
<gene>
    <name evidence="1" type="ORF">dnm_051970</name>
</gene>
<dbReference type="EMBL" id="CP061800">
    <property type="protein sequence ID" value="QTA89148.1"/>
    <property type="molecule type" value="Genomic_DNA"/>
</dbReference>
<dbReference type="AlphaFoldDB" id="A0A975BPU4"/>
<organism evidence="1 2">
    <name type="scientific">Desulfonema magnum</name>
    <dbReference type="NCBI Taxonomy" id="45655"/>
    <lineage>
        <taxon>Bacteria</taxon>
        <taxon>Pseudomonadati</taxon>
        <taxon>Thermodesulfobacteriota</taxon>
        <taxon>Desulfobacteria</taxon>
        <taxon>Desulfobacterales</taxon>
        <taxon>Desulfococcaceae</taxon>
        <taxon>Desulfonema</taxon>
    </lineage>
</organism>
<dbReference type="Proteomes" id="UP000663722">
    <property type="component" value="Chromosome"/>
</dbReference>
<proteinExistence type="predicted"/>
<keyword evidence="2" id="KW-1185">Reference proteome</keyword>
<reference evidence="1" key="1">
    <citation type="journal article" date="2021" name="Microb. Physiol.">
        <title>Proteogenomic Insights into the Physiology of Marine, Sulfate-Reducing, Filamentous Desulfonema limicola and Desulfonema magnum.</title>
        <authorList>
            <person name="Schnaars V."/>
            <person name="Wohlbrand L."/>
            <person name="Scheve S."/>
            <person name="Hinrichs C."/>
            <person name="Reinhardt R."/>
            <person name="Rabus R."/>
        </authorList>
    </citation>
    <scope>NUCLEOTIDE SEQUENCE</scope>
    <source>
        <strain evidence="1">4be13</strain>
    </source>
</reference>
<dbReference type="KEGG" id="dmm:dnm_051970"/>
<name>A0A975BPU4_9BACT</name>
<sequence length="48" mass="5408">MYFSSVSRTKKTDSRETRVFPLGKAGFLHASQLFVLHTAFSVSTNRNS</sequence>
<evidence type="ECO:0000313" key="1">
    <source>
        <dbReference type="EMBL" id="QTA89148.1"/>
    </source>
</evidence>
<protein>
    <submittedName>
        <fullName evidence="1">Uncharacterized protein</fullName>
    </submittedName>
</protein>